<dbReference type="FunFam" id="3.40.50.11060:FF:000001">
    <property type="entry name" value="GTPase HflX"/>
    <property type="match status" value="1"/>
</dbReference>
<feature type="binding site" evidence="7">
    <location>
        <begin position="231"/>
        <end position="235"/>
    </location>
    <ligand>
        <name>GTP</name>
        <dbReference type="ChEBI" id="CHEBI:37565"/>
    </ligand>
</feature>
<feature type="binding site" evidence="7">
    <location>
        <begin position="339"/>
        <end position="341"/>
    </location>
    <ligand>
        <name>GTP</name>
        <dbReference type="ChEBI" id="CHEBI:37565"/>
    </ligand>
</feature>
<evidence type="ECO:0000256" key="8">
    <source>
        <dbReference type="PIRSR" id="PIRSR006809-2"/>
    </source>
</evidence>
<evidence type="ECO:0000256" key="2">
    <source>
        <dbReference type="ARBA" id="ARBA00022723"/>
    </source>
</evidence>
<accession>A0A9D1SHF3</accession>
<dbReference type="PROSITE" id="PS51705">
    <property type="entry name" value="G_HFLX"/>
    <property type="match status" value="1"/>
</dbReference>
<comment type="subunit">
    <text evidence="6">Monomer. Associates with the 50S ribosomal subunit.</text>
</comment>
<evidence type="ECO:0000259" key="10">
    <source>
        <dbReference type="PROSITE" id="PS51705"/>
    </source>
</evidence>
<evidence type="ECO:0000256" key="5">
    <source>
        <dbReference type="ARBA" id="ARBA00023134"/>
    </source>
</evidence>
<dbReference type="PANTHER" id="PTHR10229:SF0">
    <property type="entry name" value="GTP-BINDING PROTEIN 6-RELATED"/>
    <property type="match status" value="1"/>
</dbReference>
<dbReference type="InterPro" id="IPR027417">
    <property type="entry name" value="P-loop_NTPase"/>
</dbReference>
<dbReference type="GO" id="GO:0005737">
    <property type="term" value="C:cytoplasm"/>
    <property type="evidence" value="ECO:0007669"/>
    <property type="project" value="UniProtKB-SubCell"/>
</dbReference>
<dbReference type="NCBIfam" id="TIGR03156">
    <property type="entry name" value="GTP_HflX"/>
    <property type="match status" value="1"/>
</dbReference>
<dbReference type="CDD" id="cd01878">
    <property type="entry name" value="HflX"/>
    <property type="match status" value="1"/>
</dbReference>
<evidence type="ECO:0000256" key="1">
    <source>
        <dbReference type="ARBA" id="ARBA00022490"/>
    </source>
</evidence>
<proteinExistence type="inferred from homology"/>
<reference evidence="11" key="1">
    <citation type="submission" date="2020-10" db="EMBL/GenBank/DDBJ databases">
        <authorList>
            <person name="Gilroy R."/>
        </authorList>
    </citation>
    <scope>NUCLEOTIDE SEQUENCE</scope>
    <source>
        <strain evidence="11">18911</strain>
    </source>
</reference>
<evidence type="ECO:0000256" key="3">
    <source>
        <dbReference type="ARBA" id="ARBA00022741"/>
    </source>
</evidence>
<reference evidence="11" key="2">
    <citation type="journal article" date="2021" name="PeerJ">
        <title>Extensive microbial diversity within the chicken gut microbiome revealed by metagenomics and culture.</title>
        <authorList>
            <person name="Gilroy R."/>
            <person name="Ravi A."/>
            <person name="Getino M."/>
            <person name="Pursley I."/>
            <person name="Horton D.L."/>
            <person name="Alikhan N.F."/>
            <person name="Baker D."/>
            <person name="Gharbi K."/>
            <person name="Hall N."/>
            <person name="Watson M."/>
            <person name="Adriaenssens E.M."/>
            <person name="Foster-Nyarko E."/>
            <person name="Jarju S."/>
            <person name="Secka A."/>
            <person name="Antonio M."/>
            <person name="Oren A."/>
            <person name="Chaudhuri R.R."/>
            <person name="La Ragione R."/>
            <person name="Hildebrand F."/>
            <person name="Pallen M.J."/>
        </authorList>
    </citation>
    <scope>NUCLEOTIDE SEQUENCE</scope>
    <source>
        <strain evidence="11">18911</strain>
    </source>
</reference>
<feature type="binding site" evidence="8">
    <location>
        <position position="233"/>
    </location>
    <ligand>
        <name>Mg(2+)</name>
        <dbReference type="ChEBI" id="CHEBI:18420"/>
    </ligand>
</feature>
<dbReference type="Gene3D" id="3.40.50.11060">
    <property type="entry name" value="GTPase HflX, N-terminal domain"/>
    <property type="match status" value="1"/>
</dbReference>
<keyword evidence="5 6" id="KW-0342">GTP-binding</keyword>
<dbReference type="Pfam" id="PF13167">
    <property type="entry name" value="GTP-bdg_N"/>
    <property type="match status" value="1"/>
</dbReference>
<dbReference type="Pfam" id="PF16360">
    <property type="entry name" value="GTP-bdg_M"/>
    <property type="match status" value="1"/>
</dbReference>
<feature type="binding site" evidence="7">
    <location>
        <begin position="318"/>
        <end position="321"/>
    </location>
    <ligand>
        <name>GTP</name>
        <dbReference type="ChEBI" id="CHEBI:37565"/>
    </ligand>
</feature>
<dbReference type="PRINTS" id="PR00326">
    <property type="entry name" value="GTP1OBG"/>
</dbReference>
<evidence type="ECO:0000256" key="6">
    <source>
        <dbReference type="HAMAP-Rule" id="MF_00900"/>
    </source>
</evidence>
<evidence type="ECO:0000256" key="9">
    <source>
        <dbReference type="SAM" id="MobiDB-lite"/>
    </source>
</evidence>
<feature type="domain" description="Hflx-type G" evidence="10">
    <location>
        <begin position="200"/>
        <end position="361"/>
    </location>
</feature>
<dbReference type="HAMAP" id="MF_00900">
    <property type="entry name" value="GTPase_HflX"/>
    <property type="match status" value="1"/>
</dbReference>
<dbReference type="Gene3D" id="3.40.50.300">
    <property type="entry name" value="P-loop containing nucleotide triphosphate hydrolases"/>
    <property type="match status" value="1"/>
</dbReference>
<dbReference type="Pfam" id="PF01926">
    <property type="entry name" value="MMR_HSR1"/>
    <property type="match status" value="1"/>
</dbReference>
<dbReference type="InterPro" id="IPR032305">
    <property type="entry name" value="GTP-bd_M"/>
</dbReference>
<feature type="compositionally biased region" description="Gly residues" evidence="9">
    <location>
        <begin position="143"/>
        <end position="159"/>
    </location>
</feature>
<feature type="binding site" evidence="8">
    <location>
        <position position="213"/>
    </location>
    <ligand>
        <name>Mg(2+)</name>
        <dbReference type="ChEBI" id="CHEBI:18420"/>
    </ligand>
</feature>
<comment type="subcellular location">
    <subcellularLocation>
        <location evidence="6">Cytoplasm</location>
    </subcellularLocation>
    <text evidence="6">May associate with membranes.</text>
</comment>
<name>A0A9D1SHF3_9FIRM</name>
<evidence type="ECO:0000313" key="12">
    <source>
        <dbReference type="Proteomes" id="UP000824094"/>
    </source>
</evidence>
<comment type="caution">
    <text evidence="11">The sequence shown here is derived from an EMBL/GenBank/DDBJ whole genome shotgun (WGS) entry which is preliminary data.</text>
</comment>
<keyword evidence="2 8" id="KW-0479">Metal-binding</keyword>
<dbReference type="EMBL" id="DVNF01000124">
    <property type="protein sequence ID" value="HIU60559.1"/>
    <property type="molecule type" value="Genomic_DNA"/>
</dbReference>
<evidence type="ECO:0000256" key="4">
    <source>
        <dbReference type="ARBA" id="ARBA00022842"/>
    </source>
</evidence>
<feature type="binding site" evidence="7">
    <location>
        <begin position="206"/>
        <end position="213"/>
    </location>
    <ligand>
        <name>GTP</name>
        <dbReference type="ChEBI" id="CHEBI:37565"/>
    </ligand>
</feature>
<evidence type="ECO:0000256" key="7">
    <source>
        <dbReference type="PIRSR" id="PIRSR006809-1"/>
    </source>
</evidence>
<feature type="binding site" evidence="7">
    <location>
        <begin position="252"/>
        <end position="255"/>
    </location>
    <ligand>
        <name>GTP</name>
        <dbReference type="ChEBI" id="CHEBI:37565"/>
    </ligand>
</feature>
<gene>
    <name evidence="6 11" type="primary">hflX</name>
    <name evidence="11" type="ORF">IAB05_04145</name>
</gene>
<comment type="cofactor">
    <cofactor evidence="8">
        <name>Mg(2+)</name>
        <dbReference type="ChEBI" id="CHEBI:18420"/>
    </cofactor>
</comment>
<dbReference type="PANTHER" id="PTHR10229">
    <property type="entry name" value="GTP-BINDING PROTEIN HFLX"/>
    <property type="match status" value="1"/>
</dbReference>
<dbReference type="AlphaFoldDB" id="A0A9D1SHF3"/>
<dbReference type="GO" id="GO:0003924">
    <property type="term" value="F:GTPase activity"/>
    <property type="evidence" value="ECO:0007669"/>
    <property type="project" value="UniProtKB-UniRule"/>
</dbReference>
<dbReference type="GO" id="GO:0046872">
    <property type="term" value="F:metal ion binding"/>
    <property type="evidence" value="ECO:0007669"/>
    <property type="project" value="UniProtKB-KW"/>
</dbReference>
<dbReference type="SUPFAM" id="SSF52540">
    <property type="entry name" value="P-loop containing nucleoside triphosphate hydrolases"/>
    <property type="match status" value="1"/>
</dbReference>
<dbReference type="InterPro" id="IPR016496">
    <property type="entry name" value="GTPase_HflX"/>
</dbReference>
<dbReference type="GO" id="GO:0005525">
    <property type="term" value="F:GTP binding"/>
    <property type="evidence" value="ECO:0007669"/>
    <property type="project" value="UniProtKB-UniRule"/>
</dbReference>
<protein>
    <recommendedName>
        <fullName evidence="6">GTPase HflX</fullName>
    </recommendedName>
    <alternativeName>
        <fullName evidence="6">GTP-binding protein HflX</fullName>
    </alternativeName>
</protein>
<comment type="function">
    <text evidence="6">GTPase that associates with the 50S ribosomal subunit and may have a role during protein synthesis or ribosome biogenesis.</text>
</comment>
<dbReference type="InterPro" id="IPR025121">
    <property type="entry name" value="GTPase_HflX_N"/>
</dbReference>
<dbReference type="PIRSF" id="PIRSF006809">
    <property type="entry name" value="GTP-binding_hflX_prd"/>
    <property type="match status" value="1"/>
</dbReference>
<keyword evidence="3 6" id="KW-0547">Nucleotide-binding</keyword>
<organism evidence="11 12">
    <name type="scientific">Candidatus Stercoripulliclostridium merdigallinarum</name>
    <dbReference type="NCBI Taxonomy" id="2840951"/>
    <lineage>
        <taxon>Bacteria</taxon>
        <taxon>Bacillati</taxon>
        <taxon>Bacillota</taxon>
        <taxon>Clostridia</taxon>
        <taxon>Eubacteriales</taxon>
        <taxon>Candidatus Stercoripulliclostridium</taxon>
    </lineage>
</organism>
<dbReference type="GO" id="GO:0043022">
    <property type="term" value="F:ribosome binding"/>
    <property type="evidence" value="ECO:0007669"/>
    <property type="project" value="TreeGrafter"/>
</dbReference>
<comment type="similarity">
    <text evidence="6">Belongs to the TRAFAC class OBG-HflX-like GTPase superfamily. HflX GTPase family.</text>
</comment>
<dbReference type="InterPro" id="IPR030394">
    <property type="entry name" value="G_HFLX_dom"/>
</dbReference>
<keyword evidence="1 6" id="KW-0963">Cytoplasm</keyword>
<keyword evidence="4 8" id="KW-0460">Magnesium</keyword>
<dbReference type="InterPro" id="IPR006073">
    <property type="entry name" value="GTP-bd"/>
</dbReference>
<sequence>MNSSEIPGAVLVWVSEKEPAESAIVELESLVTTLGYEVRAVISQRRPRPDKAYYVGTGKLEEVKSVANATDSSIIIFQNRLSGTQLNNLEKYLETEVIDRDQLIIEIFARHAVTNEGKLQVELMRRKKLLPKVLGQGAVLSRQGGGGGGGGGARRGGGEQQQELDKRSIRREIRELESKLEKLTRDRALRRKRRQKNAVKVVSLVGYTNAGKSSLMNALTGAGVGVEDKLFATLDPVVRKMNLNGREVLLVDTVGFISALPHEFVDAFHSTLEETVESDLLIHVVDASSANAAEEYDVVNSVLEEIGAGEIPVLTALNKCDKLFDDPVVPAAENTVRVSARYGFGLDELKEKIAELLDILDI</sequence>
<dbReference type="Proteomes" id="UP000824094">
    <property type="component" value="Unassembled WGS sequence"/>
</dbReference>
<feature type="region of interest" description="Disordered" evidence="9">
    <location>
        <begin position="140"/>
        <end position="167"/>
    </location>
</feature>
<evidence type="ECO:0000313" key="11">
    <source>
        <dbReference type="EMBL" id="HIU60559.1"/>
    </source>
</evidence>
<dbReference type="Gene3D" id="6.10.250.2860">
    <property type="match status" value="1"/>
</dbReference>
<dbReference type="InterPro" id="IPR042108">
    <property type="entry name" value="GTPase_HflX_N_sf"/>
</dbReference>